<dbReference type="InterPro" id="IPR024079">
    <property type="entry name" value="MetalloPept_cat_dom_sf"/>
</dbReference>
<evidence type="ECO:0000256" key="1">
    <source>
        <dbReference type="SAM" id="MobiDB-lite"/>
    </source>
</evidence>
<organism evidence="2 3">
    <name type="scientific">Ornithinimicrobium cerasi</name>
    <dbReference type="NCBI Taxonomy" id="2248773"/>
    <lineage>
        <taxon>Bacteria</taxon>
        <taxon>Bacillati</taxon>
        <taxon>Actinomycetota</taxon>
        <taxon>Actinomycetes</taxon>
        <taxon>Micrococcales</taxon>
        <taxon>Ornithinimicrobiaceae</taxon>
        <taxon>Ornithinimicrobium</taxon>
    </lineage>
</organism>
<dbReference type="GO" id="GO:0008237">
    <property type="term" value="F:metallopeptidase activity"/>
    <property type="evidence" value="ECO:0007669"/>
    <property type="project" value="InterPro"/>
</dbReference>
<dbReference type="RefSeq" id="WP_097189266.1">
    <property type="nucleotide sequence ID" value="NZ_OBQK01000019.1"/>
</dbReference>
<sequence>MGIFESAARRRRAAELERRLAELDEWDRVYGLGGVPRDTTWRYHSPDGAPPVRALDPAPYRAPHRGHRTPPPRRRGGRWVLLLLVGALVGGASAFPDEASAVRGWATSAGRSVLGMPEVDERTAAWGDPLPGGVAQEGGLADAVRDRIQEVVPALEGLPTGWRPAGGQRLLPAVDPGTRGAHAFVSTQPGSEVPVGFSPCGTIEVAVNPDGAPSDHAGLVEESLGRLSAATGLHLELVGETDETWSTEPRSAGAPVVVTWSVAADVPELAGDRAGMGGATILTGPDGWSWAASGQVVLDAADLPSREAHAAVLDHELAHVLGLDHVDDPGELMAPVNLGLTDFGPGDREGLAALGAIACP</sequence>
<dbReference type="SUPFAM" id="SSF55486">
    <property type="entry name" value="Metalloproteases ('zincins'), catalytic domain"/>
    <property type="match status" value="1"/>
</dbReference>
<dbReference type="AlphaFoldDB" id="A0A285VVH9"/>
<reference evidence="3" key="1">
    <citation type="submission" date="2017-08" db="EMBL/GenBank/DDBJ databases">
        <authorList>
            <person name="Varghese N."/>
            <person name="Submissions S."/>
        </authorList>
    </citation>
    <scope>NUCLEOTIDE SEQUENCE [LARGE SCALE GENOMIC DNA]</scope>
    <source>
        <strain evidence="3">USBA17B2</strain>
    </source>
</reference>
<gene>
    <name evidence="2" type="ORF">SAMN05421879_11921</name>
</gene>
<dbReference type="Proteomes" id="UP000219688">
    <property type="component" value="Unassembled WGS sequence"/>
</dbReference>
<proteinExistence type="predicted"/>
<name>A0A285VVH9_9MICO</name>
<evidence type="ECO:0000313" key="3">
    <source>
        <dbReference type="Proteomes" id="UP000219688"/>
    </source>
</evidence>
<feature type="compositionally biased region" description="Basic residues" evidence="1">
    <location>
        <begin position="62"/>
        <end position="73"/>
    </location>
</feature>
<dbReference type="Gene3D" id="3.40.390.10">
    <property type="entry name" value="Collagenase (Catalytic Domain)"/>
    <property type="match status" value="1"/>
</dbReference>
<protein>
    <submittedName>
        <fullName evidence="2">Matrixin</fullName>
    </submittedName>
</protein>
<evidence type="ECO:0000313" key="2">
    <source>
        <dbReference type="EMBL" id="SOC57973.1"/>
    </source>
</evidence>
<dbReference type="EMBL" id="OBQK01000019">
    <property type="protein sequence ID" value="SOC57973.1"/>
    <property type="molecule type" value="Genomic_DNA"/>
</dbReference>
<accession>A0A285VVH9</accession>
<keyword evidence="3" id="KW-1185">Reference proteome</keyword>
<feature type="region of interest" description="Disordered" evidence="1">
    <location>
        <begin position="41"/>
        <end position="73"/>
    </location>
</feature>